<dbReference type="Proteomes" id="UP000005438">
    <property type="component" value="Chromosome"/>
</dbReference>
<evidence type="ECO:0000313" key="1">
    <source>
        <dbReference type="EMBL" id="AEW02592.1"/>
    </source>
</evidence>
<dbReference type="STRING" id="700598.Niako_6368"/>
<gene>
    <name evidence="1" type="ordered locus">Niako_6368</name>
</gene>
<evidence type="ECO:0000313" key="2">
    <source>
        <dbReference type="Proteomes" id="UP000005438"/>
    </source>
</evidence>
<dbReference type="AlphaFoldDB" id="G8TDV8"/>
<dbReference type="HOGENOM" id="CLU_2992098_0_0_10"/>
<sequence length="57" mass="6633">MPVAIHYLCNLNVQPFFSTYTKTWHMLYKSGWIRMNKVGSYGSHFALDAFNGSTEDR</sequence>
<dbReference type="EMBL" id="CP003178">
    <property type="protein sequence ID" value="AEW02592.1"/>
    <property type="molecule type" value="Genomic_DNA"/>
</dbReference>
<reference evidence="1 2" key="1">
    <citation type="submission" date="2011-12" db="EMBL/GenBank/DDBJ databases">
        <title>The complete genome of Niastella koreensis GR20-10.</title>
        <authorList>
            <consortium name="US DOE Joint Genome Institute (JGI-PGF)"/>
            <person name="Lucas S."/>
            <person name="Han J."/>
            <person name="Lapidus A."/>
            <person name="Bruce D."/>
            <person name="Goodwin L."/>
            <person name="Pitluck S."/>
            <person name="Peters L."/>
            <person name="Kyrpides N."/>
            <person name="Mavromatis K."/>
            <person name="Ivanova N."/>
            <person name="Mikhailova N."/>
            <person name="Davenport K."/>
            <person name="Saunders E."/>
            <person name="Detter J.C."/>
            <person name="Tapia R."/>
            <person name="Han C."/>
            <person name="Land M."/>
            <person name="Hauser L."/>
            <person name="Markowitz V."/>
            <person name="Cheng J.-F."/>
            <person name="Hugenholtz P."/>
            <person name="Woyke T."/>
            <person name="Wu D."/>
            <person name="Tindall B."/>
            <person name="Pomrenke H."/>
            <person name="Brambilla E."/>
            <person name="Klenk H.-P."/>
            <person name="Eisen J.A."/>
        </authorList>
    </citation>
    <scope>NUCLEOTIDE SEQUENCE [LARGE SCALE GENOMIC DNA]</scope>
    <source>
        <strain evidence="2">DSM 17620 / KACC 11465 / NBRC 106392 / GR20-10</strain>
    </source>
</reference>
<name>G8TDV8_NIAKG</name>
<protein>
    <submittedName>
        <fullName evidence="1">Uncharacterized protein</fullName>
    </submittedName>
</protein>
<accession>G8TDV8</accession>
<dbReference type="KEGG" id="nko:Niako_6368"/>
<organism evidence="1 2">
    <name type="scientific">Niastella koreensis (strain DSM 17620 / KACC 11465 / NBRC 106392 / GR20-10)</name>
    <dbReference type="NCBI Taxonomy" id="700598"/>
    <lineage>
        <taxon>Bacteria</taxon>
        <taxon>Pseudomonadati</taxon>
        <taxon>Bacteroidota</taxon>
        <taxon>Chitinophagia</taxon>
        <taxon>Chitinophagales</taxon>
        <taxon>Chitinophagaceae</taxon>
        <taxon>Niastella</taxon>
    </lineage>
</organism>
<proteinExistence type="predicted"/>